<dbReference type="Gene3D" id="3.40.50.1820">
    <property type="entry name" value="alpha/beta hydrolase"/>
    <property type="match status" value="1"/>
</dbReference>
<evidence type="ECO:0000256" key="1">
    <source>
        <dbReference type="SAM" id="SignalP"/>
    </source>
</evidence>
<dbReference type="AlphaFoldDB" id="A0A383W959"/>
<dbReference type="EMBL" id="FNXT01001194">
    <property type="protein sequence ID" value="SZX73649.1"/>
    <property type="molecule type" value="Genomic_DNA"/>
</dbReference>
<evidence type="ECO:0000313" key="2">
    <source>
        <dbReference type="EMBL" id="SZX73649.1"/>
    </source>
</evidence>
<dbReference type="PANTHER" id="PTHR35128">
    <property type="entry name" value="SECRETION-REGULATING GUANINE NUCLEOTIDE EXCHANGE FACTOR"/>
    <property type="match status" value="1"/>
</dbReference>
<feature type="chain" id="PRO_5016773220" description="Peptidase S9 prolyl oligopeptidase catalytic domain-containing protein" evidence="1">
    <location>
        <begin position="18"/>
        <end position="363"/>
    </location>
</feature>
<name>A0A383W959_TETOB</name>
<evidence type="ECO:0008006" key="4">
    <source>
        <dbReference type="Google" id="ProtNLM"/>
    </source>
</evidence>
<keyword evidence="1" id="KW-0732">Signal</keyword>
<gene>
    <name evidence="2" type="ORF">BQ4739_LOCUS13905</name>
</gene>
<reference evidence="2 3" key="1">
    <citation type="submission" date="2016-10" db="EMBL/GenBank/DDBJ databases">
        <authorList>
            <person name="Cai Z."/>
        </authorList>
    </citation>
    <scope>NUCLEOTIDE SEQUENCE [LARGE SCALE GENOMIC DNA]</scope>
</reference>
<dbReference type="SUPFAM" id="SSF53474">
    <property type="entry name" value="alpha/beta-Hydrolases"/>
    <property type="match status" value="1"/>
</dbReference>
<feature type="signal peptide" evidence="1">
    <location>
        <begin position="1"/>
        <end position="17"/>
    </location>
</feature>
<protein>
    <recommendedName>
        <fullName evidence="4">Peptidase S9 prolyl oligopeptidase catalytic domain-containing protein</fullName>
    </recommendedName>
</protein>
<keyword evidence="3" id="KW-1185">Reference proteome</keyword>
<dbReference type="InterPro" id="IPR029058">
    <property type="entry name" value="AB_hydrolase_fold"/>
</dbReference>
<dbReference type="Proteomes" id="UP000256970">
    <property type="component" value="Unassembled WGS sequence"/>
</dbReference>
<accession>A0A383W959</accession>
<proteinExistence type="predicted"/>
<organism evidence="2 3">
    <name type="scientific">Tetradesmus obliquus</name>
    <name type="common">Green alga</name>
    <name type="synonym">Acutodesmus obliquus</name>
    <dbReference type="NCBI Taxonomy" id="3088"/>
    <lineage>
        <taxon>Eukaryota</taxon>
        <taxon>Viridiplantae</taxon>
        <taxon>Chlorophyta</taxon>
        <taxon>core chlorophytes</taxon>
        <taxon>Chlorophyceae</taxon>
        <taxon>CS clade</taxon>
        <taxon>Sphaeropleales</taxon>
        <taxon>Scenedesmaceae</taxon>
        <taxon>Tetradesmus</taxon>
    </lineage>
</organism>
<evidence type="ECO:0000313" key="3">
    <source>
        <dbReference type="Proteomes" id="UP000256970"/>
    </source>
</evidence>
<sequence length="363" mass="37688">MLALVAALLLVTSSRQACTGRGAGGVCLARASPAEVAGKQEEIEGTQVVWALPAAPVPPKGLLLAFHGCGHAATDWFPRSDSCKDCIGLPEEVAIARAALGRGYAVVALSSRDRSFSRCWAVPHHRDAPSADIHSVSAVLAALLPREGLGGLPLYALGASAGGAFVLTLPAYLPLKGVCAQIMGLPADWYAGFLPQQQAQQEEDGADPEVAGGNAHANAAAPVLFVHMPRETHTAALVAEDVELRKGRGLVSATLEVQPQAVTAAFLAGHMPELAAGGAAQQLADLLKQQGLLDAQGLLLHDPRGSDWRRVVTSSSIPGASSWSLAPDKSGLPELLNVAWAGHEIVSNTTAAMLDFFEQQPTQ</sequence>
<dbReference type="PANTHER" id="PTHR35128:SF1">
    <property type="entry name" value="SECRETION-REGULATING GUANINE NUCLEOTIDE EXCHANGE FACTOR"/>
    <property type="match status" value="1"/>
</dbReference>